<sequence length="40" mass="4544">MFAYGNLEIPSAQNLDLVPSNAKANPYFDRAVKTLPRRHQ</sequence>
<dbReference type="AlphaFoldDB" id="A0A4S3JDG2"/>
<keyword evidence="2" id="KW-1185">Reference proteome</keyword>
<accession>A0A4S3JDG2</accession>
<gene>
    <name evidence="1" type="ORF">EYZ11_007402</name>
</gene>
<dbReference type="VEuPathDB" id="FungiDB:EYZ11_007402"/>
<dbReference type="Proteomes" id="UP000308092">
    <property type="component" value="Unassembled WGS sequence"/>
</dbReference>
<protein>
    <submittedName>
        <fullName evidence="1">Uncharacterized protein</fullName>
    </submittedName>
</protein>
<dbReference type="EMBL" id="SOSA01000285">
    <property type="protein sequence ID" value="THC93122.1"/>
    <property type="molecule type" value="Genomic_DNA"/>
</dbReference>
<organism evidence="1 2">
    <name type="scientific">Aspergillus tanneri</name>
    <dbReference type="NCBI Taxonomy" id="1220188"/>
    <lineage>
        <taxon>Eukaryota</taxon>
        <taxon>Fungi</taxon>
        <taxon>Dikarya</taxon>
        <taxon>Ascomycota</taxon>
        <taxon>Pezizomycotina</taxon>
        <taxon>Eurotiomycetes</taxon>
        <taxon>Eurotiomycetidae</taxon>
        <taxon>Eurotiales</taxon>
        <taxon>Aspergillaceae</taxon>
        <taxon>Aspergillus</taxon>
        <taxon>Aspergillus subgen. Circumdati</taxon>
    </lineage>
</organism>
<name>A0A4S3JDG2_9EURO</name>
<comment type="caution">
    <text evidence="1">The sequence shown here is derived from an EMBL/GenBank/DDBJ whole genome shotgun (WGS) entry which is preliminary data.</text>
</comment>
<evidence type="ECO:0000313" key="1">
    <source>
        <dbReference type="EMBL" id="THC93122.1"/>
    </source>
</evidence>
<reference evidence="1 2" key="1">
    <citation type="submission" date="2019-03" db="EMBL/GenBank/DDBJ databases">
        <title>The genome sequence of a newly discovered highly antifungal drug resistant Aspergillus species, Aspergillus tanneri NIH 1004.</title>
        <authorList>
            <person name="Mounaud S."/>
            <person name="Singh I."/>
            <person name="Joardar V."/>
            <person name="Pakala S."/>
            <person name="Pakala S."/>
            <person name="Venepally P."/>
            <person name="Hoover J."/>
            <person name="Nierman W."/>
            <person name="Chung J."/>
            <person name="Losada L."/>
        </authorList>
    </citation>
    <scope>NUCLEOTIDE SEQUENCE [LARGE SCALE GENOMIC DNA]</scope>
    <source>
        <strain evidence="1 2">NIH1004</strain>
    </source>
</reference>
<evidence type="ECO:0000313" key="2">
    <source>
        <dbReference type="Proteomes" id="UP000308092"/>
    </source>
</evidence>
<proteinExistence type="predicted"/>